<keyword evidence="6" id="KW-0539">Nucleus</keyword>
<feature type="compositionally biased region" description="Basic residues" evidence="7">
    <location>
        <begin position="465"/>
        <end position="479"/>
    </location>
</feature>
<evidence type="ECO:0000256" key="4">
    <source>
        <dbReference type="ARBA" id="ARBA00023125"/>
    </source>
</evidence>
<keyword evidence="5" id="KW-0804">Transcription</keyword>
<evidence type="ECO:0000256" key="2">
    <source>
        <dbReference type="ARBA" id="ARBA00022737"/>
    </source>
</evidence>
<evidence type="ECO:0000256" key="3">
    <source>
        <dbReference type="ARBA" id="ARBA00023015"/>
    </source>
</evidence>
<feature type="compositionally biased region" description="Basic and acidic residues" evidence="7">
    <location>
        <begin position="541"/>
        <end position="554"/>
    </location>
</feature>
<accession>A0AAV4IRZ0</accession>
<keyword evidence="2" id="KW-0677">Repeat</keyword>
<feature type="region of interest" description="Disordered" evidence="7">
    <location>
        <begin position="807"/>
        <end position="837"/>
    </location>
</feature>
<dbReference type="PANTHER" id="PTHR23043:SF26">
    <property type="entry name" value="PROTEIN TRACHEALESS"/>
    <property type="match status" value="1"/>
</dbReference>
<feature type="region of interest" description="Disordered" evidence="7">
    <location>
        <begin position="149"/>
        <end position="202"/>
    </location>
</feature>
<feature type="region of interest" description="Disordered" evidence="7">
    <location>
        <begin position="376"/>
        <end position="593"/>
    </location>
</feature>
<dbReference type="Pfam" id="PF14598">
    <property type="entry name" value="PAS_11"/>
    <property type="match status" value="1"/>
</dbReference>
<comment type="subcellular location">
    <subcellularLocation>
        <location evidence="1">Nucleus</location>
    </subcellularLocation>
</comment>
<sequence>MAGSSIFDYVHPEDHTELAEYLDMCLVPAPSSSSAGSGSDDGSQPPTPRPGSPTEKSYTMIRGPHTKQNKSFSVRMKSTLTKRGVHVKTSGYRVSGASATSGRGFKTIADSIFKTVTNIFTVINYMALKWRLSYLQVVHVLGSLRPLSSLSSMRPASNPTSLSSQAPPIDSQNAGDSGGAGGADCHRGGALNGERVGATSGTDTEAQLQPMGMVGMAIALPPPSITELRLELDTFITRLTPDFKVVYCEPIINDLMDLHVDDLTDRLMYDLCHPADLKSLQRSHTDILRKGQALTDYYRLMNRTGGFVWVQTCATTLLNNKNSEDQSILAINYVVSGAEEMSTQMDLWQLTGDVSAVMSSSCDSAARREKLKELKANRTVKQLPNNNNKTQNKAIKRSSPGGGGNPKDDKASASEGARLNNMATNKEKSSSSLKLDSSGEASDDDSDDVFHDQSSDSVAVNGKNVCKRRKMDKPKKHSRSREQPASGAVKRGAPGLNESEPPEKALNLTRHDGKTRECSPSLLLASDPNPTCNQDNGHSYSSKEENADGQRKSESQPTKTITTASANAANLALAPEDLSMKRPQHGLESKEKGQEIAGRNIIQHSSFSSHTPSHAKNQSPSASSSSPRLQLTPSSNCNDRQRASLESDSHSPLILPSQNSEDATYGSGSSVQDLEAAMSRHLPENTFHTVSSSHNTEGFHHSSFSSISPYSQPATTYSSSTPGLPSLLAVGHSSSYHPSEQSPTGSSAWLTPPRANGSELLTASNFLRSLYAASTRESVIKTGGSSGHTSSFGTAPAASRAQFIHQDHPPSTLLTPPEPDPVTYRLQPRGKDTDEETHKSAYSYRMSDSFSNQSNFPDHQHHILSGRSYGSDTQVNRDQLVRSKELFSPNPFLSFKDYPQNYQPHHYLHISGQAYSQGGEYTYHQNQASNLRNHLHQSVDNSPHIPPPSSSSTYKLQSNPSIINPSSSPYKDVIPAFNIPSLLSPTTPAPVGGAGTDVPDGGSGRRLQEEFHQNSVNLTNTSSSLSHQLPHQQHHVDTLSMTPPASASPDPNKIPALSTYYGSDTVYLNPAAHAATGRQPMGSSNNLSCFPYQHHYTNSFGRNPSEGVIKGTMYSVGSFMDLNSGSSQYESCPRPVLSWY</sequence>
<dbReference type="GO" id="GO:0005634">
    <property type="term" value="C:nucleus"/>
    <property type="evidence" value="ECO:0007669"/>
    <property type="project" value="UniProtKB-SubCell"/>
</dbReference>
<evidence type="ECO:0000313" key="10">
    <source>
        <dbReference type="Proteomes" id="UP000762676"/>
    </source>
</evidence>
<dbReference type="PANTHER" id="PTHR23043">
    <property type="entry name" value="HYPOXIA-INDUCIBLE FACTOR 1 ALPHA"/>
    <property type="match status" value="1"/>
</dbReference>
<name>A0AAV4IRZ0_9GAST</name>
<gene>
    <name evidence="9" type="ORF">ElyMa_004842100</name>
</gene>
<dbReference type="GO" id="GO:0000977">
    <property type="term" value="F:RNA polymerase II transcription regulatory region sequence-specific DNA binding"/>
    <property type="evidence" value="ECO:0007669"/>
    <property type="project" value="TreeGrafter"/>
</dbReference>
<evidence type="ECO:0000256" key="7">
    <source>
        <dbReference type="SAM" id="MobiDB-lite"/>
    </source>
</evidence>
<feature type="compositionally biased region" description="Low complexity" evidence="7">
    <location>
        <begin position="30"/>
        <end position="43"/>
    </location>
</feature>
<dbReference type="AlphaFoldDB" id="A0AAV4IRZ0"/>
<feature type="region of interest" description="Disordered" evidence="7">
    <location>
        <begin position="606"/>
        <end position="671"/>
    </location>
</feature>
<feature type="compositionally biased region" description="Low complexity" evidence="7">
    <location>
        <begin position="1020"/>
        <end position="1031"/>
    </location>
</feature>
<feature type="domain" description="PAS" evidence="8">
    <location>
        <begin position="223"/>
        <end position="289"/>
    </location>
</feature>
<dbReference type="InterPro" id="IPR035965">
    <property type="entry name" value="PAS-like_dom_sf"/>
</dbReference>
<dbReference type="FunFam" id="3.30.450.20:FF:000021">
    <property type="entry name" value="Neuronal PAS domain-containing protein 3"/>
    <property type="match status" value="1"/>
</dbReference>
<dbReference type="Proteomes" id="UP000762676">
    <property type="component" value="Unassembled WGS sequence"/>
</dbReference>
<feature type="region of interest" description="Disordered" evidence="7">
    <location>
        <begin position="687"/>
        <end position="719"/>
    </location>
</feature>
<dbReference type="EMBL" id="BMAT01009686">
    <property type="protein sequence ID" value="GFS11756.1"/>
    <property type="molecule type" value="Genomic_DNA"/>
</dbReference>
<evidence type="ECO:0000313" key="9">
    <source>
        <dbReference type="EMBL" id="GFS11756.1"/>
    </source>
</evidence>
<dbReference type="SMART" id="SM00091">
    <property type="entry name" value="PAS"/>
    <property type="match status" value="1"/>
</dbReference>
<feature type="region of interest" description="Disordered" evidence="7">
    <location>
        <begin position="1020"/>
        <end position="1051"/>
    </location>
</feature>
<organism evidence="9 10">
    <name type="scientific">Elysia marginata</name>
    <dbReference type="NCBI Taxonomy" id="1093978"/>
    <lineage>
        <taxon>Eukaryota</taxon>
        <taxon>Metazoa</taxon>
        <taxon>Spiralia</taxon>
        <taxon>Lophotrochozoa</taxon>
        <taxon>Mollusca</taxon>
        <taxon>Gastropoda</taxon>
        <taxon>Heterobranchia</taxon>
        <taxon>Euthyneura</taxon>
        <taxon>Panpulmonata</taxon>
        <taxon>Sacoglossa</taxon>
        <taxon>Placobranchoidea</taxon>
        <taxon>Plakobranchidae</taxon>
        <taxon>Elysia</taxon>
    </lineage>
</organism>
<feature type="compositionally biased region" description="Polar residues" evidence="7">
    <location>
        <begin position="656"/>
        <end position="671"/>
    </location>
</feature>
<dbReference type="SUPFAM" id="SSF55785">
    <property type="entry name" value="PYP-like sensor domain (PAS domain)"/>
    <property type="match status" value="1"/>
</dbReference>
<dbReference type="CDD" id="cd00130">
    <property type="entry name" value="PAS"/>
    <property type="match status" value="1"/>
</dbReference>
<dbReference type="Gene3D" id="3.30.450.20">
    <property type="entry name" value="PAS domain"/>
    <property type="match status" value="2"/>
</dbReference>
<evidence type="ECO:0000256" key="5">
    <source>
        <dbReference type="ARBA" id="ARBA00023163"/>
    </source>
</evidence>
<feature type="region of interest" description="Disordered" evidence="7">
    <location>
        <begin position="731"/>
        <end position="751"/>
    </location>
</feature>
<feature type="region of interest" description="Disordered" evidence="7">
    <location>
        <begin position="937"/>
        <end position="963"/>
    </location>
</feature>
<feature type="compositionally biased region" description="Polar residues" evidence="7">
    <location>
        <begin position="528"/>
        <end position="540"/>
    </location>
</feature>
<feature type="region of interest" description="Disordered" evidence="7">
    <location>
        <begin position="30"/>
        <end position="65"/>
    </location>
</feature>
<keyword evidence="3" id="KW-0805">Transcription regulation</keyword>
<feature type="compositionally biased region" description="Polar residues" evidence="7">
    <location>
        <begin position="606"/>
        <end position="618"/>
    </location>
</feature>
<reference evidence="9 10" key="1">
    <citation type="journal article" date="2021" name="Elife">
        <title>Chloroplast acquisition without the gene transfer in kleptoplastic sea slugs, Plakobranchus ocellatus.</title>
        <authorList>
            <person name="Maeda T."/>
            <person name="Takahashi S."/>
            <person name="Yoshida T."/>
            <person name="Shimamura S."/>
            <person name="Takaki Y."/>
            <person name="Nagai Y."/>
            <person name="Toyoda A."/>
            <person name="Suzuki Y."/>
            <person name="Arimoto A."/>
            <person name="Ishii H."/>
            <person name="Satoh N."/>
            <person name="Nishiyama T."/>
            <person name="Hasebe M."/>
            <person name="Maruyama T."/>
            <person name="Minagawa J."/>
            <person name="Obokata J."/>
            <person name="Shigenobu S."/>
        </authorList>
    </citation>
    <scope>NUCLEOTIDE SEQUENCE [LARGE SCALE GENOMIC DNA]</scope>
</reference>
<dbReference type="InterPro" id="IPR000014">
    <property type="entry name" value="PAS"/>
</dbReference>
<feature type="compositionally biased region" description="Polar residues" evidence="7">
    <location>
        <begin position="732"/>
        <end position="749"/>
    </location>
</feature>
<comment type="caution">
    <text evidence="9">The sequence shown here is derived from an EMBL/GenBank/DDBJ whole genome shotgun (WGS) entry which is preliminary data.</text>
</comment>
<feature type="compositionally biased region" description="Low complexity" evidence="7">
    <location>
        <begin position="564"/>
        <end position="574"/>
    </location>
</feature>
<protein>
    <submittedName>
        <fullName evidence="9">Protein trachealess</fullName>
    </submittedName>
</protein>
<feature type="compositionally biased region" description="Polar residues" evidence="7">
    <location>
        <begin position="628"/>
        <end position="638"/>
    </location>
</feature>
<evidence type="ECO:0000256" key="6">
    <source>
        <dbReference type="ARBA" id="ARBA00023242"/>
    </source>
</evidence>
<feature type="compositionally biased region" description="Low complexity" evidence="7">
    <location>
        <begin position="430"/>
        <end position="440"/>
    </location>
</feature>
<evidence type="ECO:0000256" key="1">
    <source>
        <dbReference type="ARBA" id="ARBA00004123"/>
    </source>
</evidence>
<keyword evidence="10" id="KW-1185">Reference proteome</keyword>
<dbReference type="GO" id="GO:0000981">
    <property type="term" value="F:DNA-binding transcription factor activity, RNA polymerase II-specific"/>
    <property type="evidence" value="ECO:0007669"/>
    <property type="project" value="TreeGrafter"/>
</dbReference>
<feature type="compositionally biased region" description="Polar residues" evidence="7">
    <location>
        <begin position="154"/>
        <end position="173"/>
    </location>
</feature>
<evidence type="ECO:0000259" key="8">
    <source>
        <dbReference type="SMART" id="SM00091"/>
    </source>
</evidence>
<keyword evidence="4" id="KW-0238">DNA-binding</keyword>
<proteinExistence type="predicted"/>
<feature type="compositionally biased region" description="Polar residues" evidence="7">
    <location>
        <begin position="687"/>
        <end position="696"/>
    </location>
</feature>
<feature type="region of interest" description="Disordered" evidence="7">
    <location>
        <begin position="984"/>
        <end position="1006"/>
    </location>
</feature>
<feature type="compositionally biased region" description="Polar residues" evidence="7">
    <location>
        <begin position="379"/>
        <end position="393"/>
    </location>
</feature>
<feature type="compositionally biased region" description="Low complexity" evidence="7">
    <location>
        <begin position="702"/>
        <end position="711"/>
    </location>
</feature>
<feature type="compositionally biased region" description="Basic and acidic residues" evidence="7">
    <location>
        <begin position="639"/>
        <end position="649"/>
    </location>
</feature>